<feature type="transmembrane region" description="Helical" evidence="8">
    <location>
        <begin position="163"/>
        <end position="182"/>
    </location>
</feature>
<dbReference type="NCBIfam" id="TIGR00813">
    <property type="entry name" value="sss"/>
    <property type="match status" value="1"/>
</dbReference>
<feature type="transmembrane region" description="Helical" evidence="8">
    <location>
        <begin position="367"/>
        <end position="387"/>
    </location>
</feature>
<dbReference type="PANTHER" id="PTHR48086">
    <property type="entry name" value="SODIUM/PROLINE SYMPORTER-RELATED"/>
    <property type="match status" value="1"/>
</dbReference>
<organism evidence="9 10">
    <name type="scientific">Streptomonospora alba</name>
    <dbReference type="NCBI Taxonomy" id="183763"/>
    <lineage>
        <taxon>Bacteria</taxon>
        <taxon>Bacillati</taxon>
        <taxon>Actinomycetota</taxon>
        <taxon>Actinomycetes</taxon>
        <taxon>Streptosporangiales</taxon>
        <taxon>Nocardiopsidaceae</taxon>
        <taxon>Streptomonospora</taxon>
    </lineage>
</organism>
<gene>
    <name evidence="9" type="ORF">LP52_02840</name>
</gene>
<evidence type="ECO:0000256" key="1">
    <source>
        <dbReference type="ARBA" id="ARBA00004141"/>
    </source>
</evidence>
<feature type="transmembrane region" description="Helical" evidence="8">
    <location>
        <begin position="45"/>
        <end position="66"/>
    </location>
</feature>
<feature type="transmembrane region" description="Helical" evidence="8">
    <location>
        <begin position="421"/>
        <end position="439"/>
    </location>
</feature>
<dbReference type="PANTHER" id="PTHR48086:SF4">
    <property type="entry name" value="SODIUM_PANTOTHENATE SYMPORTER"/>
    <property type="match status" value="1"/>
</dbReference>
<comment type="similarity">
    <text evidence="2 7">Belongs to the sodium:solute symporter (SSF) (TC 2.A.21) family.</text>
</comment>
<feature type="transmembrane region" description="Helical" evidence="8">
    <location>
        <begin position="125"/>
        <end position="143"/>
    </location>
</feature>
<keyword evidence="6 8" id="KW-0472">Membrane</keyword>
<feature type="transmembrane region" description="Helical" evidence="8">
    <location>
        <begin position="6"/>
        <end position="24"/>
    </location>
</feature>
<sequence length="501" mass="53503">MRWGILIPILLYAAVLLVIAWWSFQRRRAVSEGHKTEHYYMGGRSLGWMMLMFTLLASGASAGTFIGGPGLVYGEGYGWILVSIFQVPTAFIALAVLGKKWAIVGRKLGALSIVDMLRHRYENPVVVVISSLGIVVFLTAYMVPQFVGGTRLLEAATGADYRVVLICLAVIVAIYTTFGGFLADATSDVLQGIIMLVGAVVVWVALLSAAGGMGAVNEQVMSTAPELFTLPGPAGFTPQMIASYSLQLGLMFGVLPHLAVRAMSYRDSRSVHTAMKVGPLVMTVITLGFLTMGMMARYYRPDMEVGDLALPTTIVEVLPAGVAGVLFAAPLAAVMSTVDAMILVVAGTIIRDLYIAYVNPRISDGRTSAITSATTLGLTALVLVLALNPPDYLELLVIYAIGGLETAFFFPLVLGLYWKRANALGAGLGMAGGMVWYTVVNNWAPELALGMFPIATSSAVALALFLLGSYVGPPPRREVLVKFWGTQAEIDKLGDAVHPVR</sequence>
<dbReference type="AlphaFoldDB" id="A0A0C2JG32"/>
<feature type="transmembrane region" description="Helical" evidence="8">
    <location>
        <begin position="78"/>
        <end position="97"/>
    </location>
</feature>
<accession>A0A0C2JG32</accession>
<evidence type="ECO:0000313" key="10">
    <source>
        <dbReference type="Proteomes" id="UP000031675"/>
    </source>
</evidence>
<evidence type="ECO:0000313" key="9">
    <source>
        <dbReference type="EMBL" id="KII00257.1"/>
    </source>
</evidence>
<protein>
    <recommendedName>
        <fullName evidence="11">Sodium/panthothenate symporter</fullName>
    </recommendedName>
</protein>
<dbReference type="Pfam" id="PF00474">
    <property type="entry name" value="SSF"/>
    <property type="match status" value="1"/>
</dbReference>
<dbReference type="Gene3D" id="1.20.1730.10">
    <property type="entry name" value="Sodium/glucose cotransporter"/>
    <property type="match status" value="1"/>
</dbReference>
<dbReference type="GO" id="GO:0015081">
    <property type="term" value="F:sodium ion transmembrane transporter activity"/>
    <property type="evidence" value="ECO:0007669"/>
    <property type="project" value="InterPro"/>
</dbReference>
<feature type="transmembrane region" description="Helical" evidence="8">
    <location>
        <begin position="194"/>
        <end position="216"/>
    </location>
</feature>
<keyword evidence="4 8" id="KW-0812">Transmembrane</keyword>
<dbReference type="GO" id="GO:0036376">
    <property type="term" value="P:sodium ion export across plasma membrane"/>
    <property type="evidence" value="ECO:0007669"/>
    <property type="project" value="InterPro"/>
</dbReference>
<evidence type="ECO:0000256" key="7">
    <source>
        <dbReference type="RuleBase" id="RU362091"/>
    </source>
</evidence>
<dbReference type="GO" id="GO:0005886">
    <property type="term" value="C:plasma membrane"/>
    <property type="evidence" value="ECO:0007669"/>
    <property type="project" value="TreeGrafter"/>
</dbReference>
<dbReference type="PROSITE" id="PS50283">
    <property type="entry name" value="NA_SOLUT_SYMP_3"/>
    <property type="match status" value="1"/>
</dbReference>
<keyword evidence="5 8" id="KW-1133">Transmembrane helix</keyword>
<dbReference type="Proteomes" id="UP000031675">
    <property type="component" value="Unassembled WGS sequence"/>
</dbReference>
<name>A0A0C2JG32_9ACTN</name>
<evidence type="ECO:0000256" key="2">
    <source>
        <dbReference type="ARBA" id="ARBA00006434"/>
    </source>
</evidence>
<dbReference type="InterPro" id="IPR050277">
    <property type="entry name" value="Sodium:Solute_Symporter"/>
</dbReference>
<dbReference type="RefSeq" id="WP_040270484.1">
    <property type="nucleotide sequence ID" value="NZ_JROO01000005.1"/>
</dbReference>
<feature type="transmembrane region" description="Helical" evidence="8">
    <location>
        <begin position="236"/>
        <end position="259"/>
    </location>
</feature>
<proteinExistence type="inferred from homology"/>
<feature type="transmembrane region" description="Helical" evidence="8">
    <location>
        <begin position="393"/>
        <end position="414"/>
    </location>
</feature>
<evidence type="ECO:0008006" key="11">
    <source>
        <dbReference type="Google" id="ProtNLM"/>
    </source>
</evidence>
<evidence type="ECO:0000256" key="4">
    <source>
        <dbReference type="ARBA" id="ARBA00022692"/>
    </source>
</evidence>
<keyword evidence="10" id="KW-1185">Reference proteome</keyword>
<feature type="transmembrane region" description="Helical" evidence="8">
    <location>
        <begin position="320"/>
        <end position="346"/>
    </location>
</feature>
<reference evidence="10" key="1">
    <citation type="journal article" date="2015" name="Chem. Biol.">
        <title>Structure, bioactivity, and resistance mechanism of streptomonomicin, an unusual lasso Peptide from an understudied halophilic actinomycete.</title>
        <authorList>
            <person name="Metelev M."/>
            <person name="Tietz J.I."/>
            <person name="Melby J.O."/>
            <person name="Blair P.M."/>
            <person name="Zhu L."/>
            <person name="Livnat I."/>
            <person name="Severinov K."/>
            <person name="Mitchell D.A."/>
        </authorList>
    </citation>
    <scope>NUCLEOTIDE SEQUENCE [LARGE SCALE GENOMIC DNA]</scope>
    <source>
        <strain evidence="10">YIM 90003</strain>
    </source>
</reference>
<feature type="transmembrane region" description="Helical" evidence="8">
    <location>
        <begin position="451"/>
        <end position="472"/>
    </location>
</feature>
<evidence type="ECO:0000256" key="6">
    <source>
        <dbReference type="ARBA" id="ARBA00023136"/>
    </source>
</evidence>
<feature type="transmembrane region" description="Helical" evidence="8">
    <location>
        <begin position="280"/>
        <end position="300"/>
    </location>
</feature>
<dbReference type="InterPro" id="IPR001734">
    <property type="entry name" value="Na/solute_symporter"/>
</dbReference>
<comment type="caution">
    <text evidence="9">The sequence shown here is derived from an EMBL/GenBank/DDBJ whole genome shotgun (WGS) entry which is preliminary data.</text>
</comment>
<dbReference type="GO" id="GO:0015233">
    <property type="term" value="F:pantothenate transmembrane transporter activity"/>
    <property type="evidence" value="ECO:0007669"/>
    <property type="project" value="InterPro"/>
</dbReference>
<dbReference type="OrthoDB" id="9789704at2"/>
<dbReference type="InterPro" id="IPR038377">
    <property type="entry name" value="Na/Glc_symporter_sf"/>
</dbReference>
<evidence type="ECO:0000256" key="3">
    <source>
        <dbReference type="ARBA" id="ARBA00022448"/>
    </source>
</evidence>
<evidence type="ECO:0000256" key="5">
    <source>
        <dbReference type="ARBA" id="ARBA00022989"/>
    </source>
</evidence>
<dbReference type="NCBIfam" id="TIGR02119">
    <property type="entry name" value="panF"/>
    <property type="match status" value="1"/>
</dbReference>
<evidence type="ECO:0000256" key="8">
    <source>
        <dbReference type="SAM" id="Phobius"/>
    </source>
</evidence>
<dbReference type="InterPro" id="IPR011849">
    <property type="entry name" value="Na/pantothenate_symporter"/>
</dbReference>
<dbReference type="EMBL" id="JROO01000005">
    <property type="protein sequence ID" value="KII00257.1"/>
    <property type="molecule type" value="Genomic_DNA"/>
</dbReference>
<dbReference type="STRING" id="183763.LP52_02840"/>
<comment type="subcellular location">
    <subcellularLocation>
        <location evidence="1">Membrane</location>
        <topology evidence="1">Multi-pass membrane protein</topology>
    </subcellularLocation>
</comment>
<keyword evidence="3" id="KW-0813">Transport</keyword>